<comment type="caution">
    <text evidence="1">The sequence shown here is derived from an EMBL/GenBank/DDBJ whole genome shotgun (WGS) entry which is preliminary data.</text>
</comment>
<name>A0A1A2Z7A1_9MYCO</name>
<dbReference type="Proteomes" id="UP000093592">
    <property type="component" value="Unassembled WGS sequence"/>
</dbReference>
<dbReference type="Pfam" id="PF13289">
    <property type="entry name" value="SIR2_2"/>
    <property type="match status" value="1"/>
</dbReference>
<dbReference type="AlphaFoldDB" id="A0A1A2Z7A1"/>
<dbReference type="InterPro" id="IPR029035">
    <property type="entry name" value="DHS-like_NAD/FAD-binding_dom"/>
</dbReference>
<dbReference type="Gene3D" id="3.40.50.1220">
    <property type="entry name" value="TPP-binding domain"/>
    <property type="match status" value="1"/>
</dbReference>
<evidence type="ECO:0000313" key="1">
    <source>
        <dbReference type="EMBL" id="OBI46449.1"/>
    </source>
</evidence>
<organism evidence="1 2">
    <name type="scientific">Mycobacterium kyorinense</name>
    <dbReference type="NCBI Taxonomy" id="487514"/>
    <lineage>
        <taxon>Bacteria</taxon>
        <taxon>Bacillati</taxon>
        <taxon>Actinomycetota</taxon>
        <taxon>Actinomycetes</taxon>
        <taxon>Mycobacteriales</taxon>
        <taxon>Mycobacteriaceae</taxon>
        <taxon>Mycobacterium</taxon>
    </lineage>
</organism>
<protein>
    <submittedName>
        <fullName evidence="1">Uncharacterized protein</fullName>
    </submittedName>
</protein>
<gene>
    <name evidence="1" type="ORF">A5707_21245</name>
</gene>
<dbReference type="EMBL" id="LZKJ01000107">
    <property type="protein sequence ID" value="OBI46449.1"/>
    <property type="molecule type" value="Genomic_DNA"/>
</dbReference>
<accession>A0A1A2Z7A1</accession>
<sequence>MAAEAHVDFVLCTYDALAWSAVQAARAVQQWPLTTEEHELAENLAAESQAEGLVLFIGAGASRDVNLPDWRQLLERLSESRLNDLSGPERQSLSSLDPRDYATLIENDLGRPLLLSKLEEELGRSDLHIGLTHALLASLGAQQVVTTNYDNLFERASAYDGRTVEEAITVLPYGQVQQKRPWLLKLHGSLHHSAANDIVLTRSDYMRLRHQRGALYGIVQALLVTKHLLFVGYSLNDEDFHELADEIRTALEPRATEPKQLGTVLTIEESAWGRLWGDLFNVVNIGNGPPAIAARRLQIFLDRVAYLATPRHAYLLEPSFDGLLSDEEQQIATSLRKLERVVAGSDHPTAHVVSKALREFGATPGERPNRLVRRREVRLNEASEHELAEAVHSFNSRYGEMERVLWCLSTHCRAALLNNDDARVLEELVWTIKSWWGVQGVRTETKSAMARALLTLDWSPELLEPTDTPQLGGEEYATNQVATLVRQSMAMGVQRREYSLASKVLHWLLPWRIPVYDSFVRSSLGIPERWDHPEAYARIARELFAAARTVTAANPAWVGSLEPRSPLRAFDKCLWWFGGGN</sequence>
<evidence type="ECO:0000313" key="2">
    <source>
        <dbReference type="Proteomes" id="UP000093592"/>
    </source>
</evidence>
<proteinExistence type="predicted"/>
<feature type="non-terminal residue" evidence="1">
    <location>
        <position position="581"/>
    </location>
</feature>
<dbReference type="SUPFAM" id="SSF52467">
    <property type="entry name" value="DHS-like NAD/FAD-binding domain"/>
    <property type="match status" value="1"/>
</dbReference>
<reference evidence="2" key="1">
    <citation type="submission" date="2016-06" db="EMBL/GenBank/DDBJ databases">
        <authorList>
            <person name="Sutton G."/>
            <person name="Brinkac L."/>
            <person name="Sanka R."/>
            <person name="Adams M."/>
            <person name="Lau E."/>
            <person name="Sam S."/>
            <person name="Sreng N."/>
            <person name="Him V."/>
            <person name="Kerleguer A."/>
            <person name="Cheng S."/>
        </authorList>
    </citation>
    <scope>NUCLEOTIDE SEQUENCE [LARGE SCALE GENOMIC DNA]</scope>
    <source>
        <strain evidence="2">E861</strain>
    </source>
</reference>